<accession>A0ABN8G919</accession>
<evidence type="ECO:0000259" key="1">
    <source>
        <dbReference type="Pfam" id="PF07833"/>
    </source>
</evidence>
<sequence>MVRSQKKVDLTVTVRSTKKLRRIEEKLIMRKFLSVVLSASIALSSVVTVTSVAFAETKFQIKEDQTISASLKSFTDIKALFTDKTDKAVLADIKKLYVDKFQTDVKRLDVNIKADDPKMDANILLILDAAIKGDLPVGPAKEAIDKGLQWYYFFALRDLMSNQVRPALTKGDIAGATAAFDKVVQIYEGALQANVVKRDTKYSLNMVPLLKTTIELIQKDIKDNNLNDFNFHRQILDKTLIKNYALATYTYAENVGLAAAADQSKAITEGYFLFMPVYTYLKGGSPADADFVKNAFASGDASKIKQAEIGDALQRTMIGKVSEYLNQILVKQEAGDLQGARGYVAEGTMFLASQEVFLGKEKFAAASVAATKLNEAVDKSDAAATNAAIFDIVKFLVDKDGSSLKVNDKGYKVNGAAFTAENAPFVNQESGRTLVPVRVIAQAINAQVEWVEATQTIVITKDGKKTEIKAGSDQVVENGKVNEKVKLDQPVVLQNGSSFIPLRAVAELFSYGVFYQNGEIIILR</sequence>
<dbReference type="Pfam" id="PF07833">
    <property type="entry name" value="Cu_amine_oxidN1"/>
    <property type="match status" value="1"/>
</dbReference>
<keyword evidence="3" id="KW-1185">Reference proteome</keyword>
<evidence type="ECO:0000313" key="3">
    <source>
        <dbReference type="Proteomes" id="UP000838821"/>
    </source>
</evidence>
<evidence type="ECO:0000313" key="2">
    <source>
        <dbReference type="EMBL" id="CAH1200249.1"/>
    </source>
</evidence>
<dbReference type="InterPro" id="IPR036582">
    <property type="entry name" value="Mao_N_sf"/>
</dbReference>
<dbReference type="EMBL" id="CAKMMW010000003">
    <property type="protein sequence ID" value="CAH1200249.1"/>
    <property type="molecule type" value="Genomic_DNA"/>
</dbReference>
<comment type="caution">
    <text evidence="2">The sequence shown here is derived from an EMBL/GenBank/DDBJ whole genome shotgun (WGS) entry which is preliminary data.</text>
</comment>
<dbReference type="Gene3D" id="3.30.457.10">
    <property type="entry name" value="Copper amine oxidase-like, N-terminal domain"/>
    <property type="match status" value="1"/>
</dbReference>
<dbReference type="SUPFAM" id="SSF55383">
    <property type="entry name" value="Copper amine oxidase, domain N"/>
    <property type="match status" value="1"/>
</dbReference>
<name>A0ABN8G919_9BACL</name>
<dbReference type="Proteomes" id="UP000838821">
    <property type="component" value="Unassembled WGS sequence"/>
</dbReference>
<dbReference type="InterPro" id="IPR012854">
    <property type="entry name" value="Cu_amine_oxidase-like_N"/>
</dbReference>
<feature type="domain" description="Copper amine oxidase-like N-terminal" evidence="1">
    <location>
        <begin position="412"/>
        <end position="519"/>
    </location>
</feature>
<reference evidence="2" key="1">
    <citation type="submission" date="2022-01" db="EMBL/GenBank/DDBJ databases">
        <authorList>
            <person name="Criscuolo A."/>
        </authorList>
    </citation>
    <scope>NUCLEOTIDE SEQUENCE</scope>
    <source>
        <strain evidence="2">CIP111891</strain>
    </source>
</reference>
<organism evidence="2 3">
    <name type="scientific">Paenibacillus allorhizoplanae</name>
    <dbReference type="NCBI Taxonomy" id="2905648"/>
    <lineage>
        <taxon>Bacteria</taxon>
        <taxon>Bacillati</taxon>
        <taxon>Bacillota</taxon>
        <taxon>Bacilli</taxon>
        <taxon>Bacillales</taxon>
        <taxon>Paenibacillaceae</taxon>
        <taxon>Paenibacillus</taxon>
    </lineage>
</organism>
<protein>
    <recommendedName>
        <fullName evidence="1">Copper amine oxidase-like N-terminal domain-containing protein</fullName>
    </recommendedName>
</protein>
<gene>
    <name evidence="2" type="ORF">PAECIP111891_01596</name>
</gene>
<proteinExistence type="predicted"/>